<evidence type="ECO:0000256" key="1">
    <source>
        <dbReference type="ARBA" id="ARBA00022676"/>
    </source>
</evidence>
<dbReference type="Proteomes" id="UP000189670">
    <property type="component" value="Unassembled WGS sequence"/>
</dbReference>
<organism evidence="3 4">
    <name type="scientific">Candidatus Magnetoglobus multicellularis str. Araruama</name>
    <dbReference type="NCBI Taxonomy" id="890399"/>
    <lineage>
        <taxon>Bacteria</taxon>
        <taxon>Pseudomonadati</taxon>
        <taxon>Thermodesulfobacteriota</taxon>
        <taxon>Desulfobacteria</taxon>
        <taxon>Desulfobacterales</taxon>
        <taxon>Desulfobacteraceae</taxon>
        <taxon>Candidatus Magnetoglobus</taxon>
    </lineage>
</organism>
<dbReference type="GO" id="GO:0009244">
    <property type="term" value="P:lipopolysaccharide core region biosynthetic process"/>
    <property type="evidence" value="ECO:0007669"/>
    <property type="project" value="TreeGrafter"/>
</dbReference>
<proteinExistence type="predicted"/>
<protein>
    <submittedName>
        <fullName evidence="3">Heptosyltransferase II</fullName>
    </submittedName>
</protein>
<dbReference type="InterPro" id="IPR051199">
    <property type="entry name" value="LPS_LOS_Heptosyltrfase"/>
</dbReference>
<comment type="caution">
    <text evidence="3">The sequence shown here is derived from an EMBL/GenBank/DDBJ whole genome shotgun (WGS) entry which is preliminary data.</text>
</comment>
<dbReference type="Gene3D" id="3.40.50.2000">
    <property type="entry name" value="Glycogen Phosphorylase B"/>
    <property type="match status" value="2"/>
</dbReference>
<dbReference type="EMBL" id="ATBP01001412">
    <property type="protein sequence ID" value="ETR67372.1"/>
    <property type="molecule type" value="Genomic_DNA"/>
</dbReference>
<sequence length="375" mass="43510">MEQFNMKHFNQRKRKVGLLIDRWFVTPLFFKKNRRQNSYNRSLLIFDFHRIGDIVLLTALLKSIRNKYRSYKITLVAGQWAKALLENNPGIIDEIITFNAPWVTGQYSLYSILSIVKLIKRIKKEQFEFGIEVRGDLRQILLMHFCGINKIVSYLFTGGKFIITHPVPYDNSCKHLIDFHRNIAKYLNCPIEHFFPRIWLSEIEKDKINHYKSKSKKILGIHPGASNILRVLPCSTIVEVIDELLKKNWKIWIFQGPQEEIYVKKIVEKCHAGIHVIHTNLRDYIVHIASCTVVLSMDSACGHIASALNVPSVVVFGPARYQFCKPIGKKVSIVQIDNVPCRPCNQKKCIHHIYHYCMKGISSEQIIKGINDLLI</sequence>
<dbReference type="GO" id="GO:0008713">
    <property type="term" value="F:ADP-heptose-lipopolysaccharide heptosyltransferase activity"/>
    <property type="evidence" value="ECO:0007669"/>
    <property type="project" value="TreeGrafter"/>
</dbReference>
<accession>A0A1V1NXM9</accession>
<dbReference type="Pfam" id="PF01075">
    <property type="entry name" value="Glyco_transf_9"/>
    <property type="match status" value="1"/>
</dbReference>
<gene>
    <name evidence="3" type="ORF">OMM_11672</name>
</gene>
<evidence type="ECO:0000313" key="4">
    <source>
        <dbReference type="Proteomes" id="UP000189670"/>
    </source>
</evidence>
<keyword evidence="1" id="KW-0328">Glycosyltransferase</keyword>
<dbReference type="PANTHER" id="PTHR30160">
    <property type="entry name" value="TETRAACYLDISACCHARIDE 4'-KINASE-RELATED"/>
    <property type="match status" value="1"/>
</dbReference>
<dbReference type="CDD" id="cd03789">
    <property type="entry name" value="GT9_LPS_heptosyltransferase"/>
    <property type="match status" value="1"/>
</dbReference>
<dbReference type="SUPFAM" id="SSF53756">
    <property type="entry name" value="UDP-Glycosyltransferase/glycogen phosphorylase"/>
    <property type="match status" value="1"/>
</dbReference>
<dbReference type="GO" id="GO:0005829">
    <property type="term" value="C:cytosol"/>
    <property type="evidence" value="ECO:0007669"/>
    <property type="project" value="TreeGrafter"/>
</dbReference>
<dbReference type="AlphaFoldDB" id="A0A1V1NXM9"/>
<name>A0A1V1NXM9_9BACT</name>
<keyword evidence="2 3" id="KW-0808">Transferase</keyword>
<reference evidence="4" key="1">
    <citation type="submission" date="2012-11" db="EMBL/GenBank/DDBJ databases">
        <authorList>
            <person name="Lucero-Rivera Y.E."/>
            <person name="Tovar-Ramirez D."/>
        </authorList>
    </citation>
    <scope>NUCLEOTIDE SEQUENCE [LARGE SCALE GENOMIC DNA]</scope>
    <source>
        <strain evidence="4">Araruama</strain>
    </source>
</reference>
<feature type="non-terminal residue" evidence="3">
    <location>
        <position position="375"/>
    </location>
</feature>
<evidence type="ECO:0000256" key="2">
    <source>
        <dbReference type="ARBA" id="ARBA00022679"/>
    </source>
</evidence>
<dbReference type="InterPro" id="IPR002201">
    <property type="entry name" value="Glyco_trans_9"/>
</dbReference>
<evidence type="ECO:0000313" key="3">
    <source>
        <dbReference type="EMBL" id="ETR67372.1"/>
    </source>
</evidence>